<evidence type="ECO:0000256" key="6">
    <source>
        <dbReference type="ARBA" id="ARBA00022801"/>
    </source>
</evidence>
<dbReference type="AlphaFoldDB" id="A0A9X3D019"/>
<evidence type="ECO:0000256" key="10">
    <source>
        <dbReference type="RuleBase" id="RU361154"/>
    </source>
</evidence>
<evidence type="ECO:0000313" key="12">
    <source>
        <dbReference type="EMBL" id="MCX2838530.1"/>
    </source>
</evidence>
<dbReference type="InterPro" id="IPR004199">
    <property type="entry name" value="B-gal_small/dom_5"/>
</dbReference>
<dbReference type="InterPro" id="IPR013783">
    <property type="entry name" value="Ig-like_fold"/>
</dbReference>
<dbReference type="GO" id="GO:0005990">
    <property type="term" value="P:lactose catabolic process"/>
    <property type="evidence" value="ECO:0007669"/>
    <property type="project" value="TreeGrafter"/>
</dbReference>
<evidence type="ECO:0000259" key="11">
    <source>
        <dbReference type="SMART" id="SM01038"/>
    </source>
</evidence>
<dbReference type="Gene3D" id="2.70.98.10">
    <property type="match status" value="1"/>
</dbReference>
<dbReference type="PROSITE" id="PS51257">
    <property type="entry name" value="PROKAR_LIPOPROTEIN"/>
    <property type="match status" value="1"/>
</dbReference>
<dbReference type="Proteomes" id="UP001148482">
    <property type="component" value="Unassembled WGS sequence"/>
</dbReference>
<proteinExistence type="inferred from homology"/>
<dbReference type="GO" id="GO:0004565">
    <property type="term" value="F:beta-galactosidase activity"/>
    <property type="evidence" value="ECO:0007669"/>
    <property type="project" value="UniProtKB-EC"/>
</dbReference>
<reference evidence="12" key="1">
    <citation type="submission" date="2022-11" db="EMBL/GenBank/DDBJ databases">
        <title>Salinimicrobium profundisediminis sp. nov., isolated from deep-sea sediment of the Mariana Trench.</title>
        <authorList>
            <person name="Fu H."/>
        </authorList>
    </citation>
    <scope>NUCLEOTIDE SEQUENCE</scope>
    <source>
        <strain evidence="12">MT39</strain>
    </source>
</reference>
<organism evidence="12 13">
    <name type="scientific">Salinimicrobium profundisediminis</name>
    <dbReference type="NCBI Taxonomy" id="2994553"/>
    <lineage>
        <taxon>Bacteria</taxon>
        <taxon>Pseudomonadati</taxon>
        <taxon>Bacteroidota</taxon>
        <taxon>Flavobacteriia</taxon>
        <taxon>Flavobacteriales</taxon>
        <taxon>Flavobacteriaceae</taxon>
        <taxon>Salinimicrobium</taxon>
    </lineage>
</organism>
<comment type="subunit">
    <text evidence="4">Monomer.</text>
</comment>
<dbReference type="SUPFAM" id="SSF49785">
    <property type="entry name" value="Galactose-binding domain-like"/>
    <property type="match status" value="1"/>
</dbReference>
<comment type="similarity">
    <text evidence="3 10">Belongs to the glycosyl hydrolase 2 family.</text>
</comment>
<dbReference type="InterPro" id="IPR011013">
    <property type="entry name" value="Gal_mutarotase_sf_dom"/>
</dbReference>
<dbReference type="Gene3D" id="2.60.40.10">
    <property type="entry name" value="Immunoglobulins"/>
    <property type="match status" value="2"/>
</dbReference>
<dbReference type="Pfam" id="PF00703">
    <property type="entry name" value="Glyco_hydro_2"/>
    <property type="match status" value="1"/>
</dbReference>
<keyword evidence="7" id="KW-0106">Calcium</keyword>
<dbReference type="GO" id="GO:0030246">
    <property type="term" value="F:carbohydrate binding"/>
    <property type="evidence" value="ECO:0007669"/>
    <property type="project" value="InterPro"/>
</dbReference>
<dbReference type="RefSeq" id="WP_266069780.1">
    <property type="nucleotide sequence ID" value="NZ_JAPJDA010000015.1"/>
</dbReference>
<sequence>MPFSRPHILTFILIGCFLFFNAQGWTQNSKENYENEFVNEVNRAPMRSSYHIFENEQLAKTNDWKSSENYQNLNGDWKFKWVENPSKLPENFFAQGINTSNWDTFQIPANWEVHEYGYPIYTNELYEFHNLIDINPPIVPKEYNPTGVYRRTISINDAWRDKEVYLHIGAAKSNLEVWVNGKHVGYGEDSKLPQEFNISEYVKLGENLIVLKVMRWSDGSYLEDQDYWRMSGITRDSYLYARNPVHLKDFTVRTELDEDYHDAKLKVNIQLSDVPKKNKDYLEVQLRDGLKIIASEKRSVREWKTQDNLEFFLQNPKKWTAETPNLYQLYFLLKDRKDNIIEIIKQDVGFREVEIKDGHLLVNGKKILLKGVNRHDTDPVHGQTMSRERMEQDIRILKEFNFNAVRTAHYPNDEYIYELCNKYGLYVVDEANIESHGMGYDLTRTLANAPSWGEAHLQRLQRMVERDKNQPSVIIWSMGNEAGNGVNFYNGYNWIKMRDNSRPIQHERAILPYMDKGQMRAEWNTDIIAPMYPSVEEMRAYNSKNPNPERPYIMCEYAHAMGNSIGGLKDYWDFIRTHDHFQGGFIWDMVDQSIYKTLEDGLKILAYGGDFGPEDVPSANNFLNNGVFSPERDPNPHAYEVKKIYQDIHTSLLDPQQGQISIYNERFFKKLDDVKLSWEVLANGKVISKGEVLELNVQPQEKNSFSLDLEIPDKETGELFLNIDYVLLHDSGLLEKGHVVAQEQLYLGGEYEQAVKITGTEALKTEKNKDQVNFISPGAKYMFDRSTGFLTGYEYKGNKILKDGFELRPNFWRAPTDNDMGAGLQQKLRPWKEAMENPELINWTYKPSGKNIIVTAKYNLKEVLSEMTINYEINGEGEILVDYHLKKGDSEEIPMLFKVGVKMVLPGDFESVSYYGLGPIENYQDRQTSARLGVYEQKVSEQYYPYIRPQETGNKSEVRWLEMSGENVILRLEGKENFNFTALHFLTEDLDDGLQKDQRHAEEIQLRDLTFLTIDTAHMGLGSINSWGRLPMDQYLLTGKEYSGTFKITPSQKNIK</sequence>
<evidence type="ECO:0000313" key="13">
    <source>
        <dbReference type="Proteomes" id="UP001148482"/>
    </source>
</evidence>
<dbReference type="SUPFAM" id="SSF74650">
    <property type="entry name" value="Galactose mutarotase-like"/>
    <property type="match status" value="1"/>
</dbReference>
<dbReference type="Gene3D" id="2.60.120.260">
    <property type="entry name" value="Galactose-binding domain-like"/>
    <property type="match status" value="1"/>
</dbReference>
<name>A0A9X3D019_9FLAO</name>
<dbReference type="EMBL" id="JAPJDA010000015">
    <property type="protein sequence ID" value="MCX2838530.1"/>
    <property type="molecule type" value="Genomic_DNA"/>
</dbReference>
<dbReference type="InterPro" id="IPR014718">
    <property type="entry name" value="GH-type_carb-bd"/>
</dbReference>
<dbReference type="EC" id="3.2.1.23" evidence="5 10"/>
<dbReference type="SUPFAM" id="SSF49303">
    <property type="entry name" value="beta-Galactosidase/glucuronidase domain"/>
    <property type="match status" value="2"/>
</dbReference>
<dbReference type="InterPro" id="IPR006101">
    <property type="entry name" value="Glyco_hydro_2"/>
</dbReference>
<evidence type="ECO:0000256" key="5">
    <source>
        <dbReference type="ARBA" id="ARBA00012756"/>
    </source>
</evidence>
<protein>
    <recommendedName>
        <fullName evidence="5 10">Beta-galactosidase</fullName>
        <ecNumber evidence="5 10">3.2.1.23</ecNumber>
    </recommendedName>
    <alternativeName>
        <fullName evidence="9 10">Lactase</fullName>
    </alternativeName>
</protein>
<dbReference type="Pfam" id="PF02836">
    <property type="entry name" value="Glyco_hydro_2_C"/>
    <property type="match status" value="1"/>
</dbReference>
<dbReference type="Gene3D" id="3.20.20.80">
    <property type="entry name" value="Glycosidases"/>
    <property type="match status" value="1"/>
</dbReference>
<gene>
    <name evidence="12" type="ORF">OQ279_10220</name>
</gene>
<dbReference type="InterPro" id="IPR008979">
    <property type="entry name" value="Galactose-bd-like_sf"/>
</dbReference>
<dbReference type="InterPro" id="IPR006103">
    <property type="entry name" value="Glyco_hydro_2_cat"/>
</dbReference>
<dbReference type="InterPro" id="IPR017853">
    <property type="entry name" value="GH"/>
</dbReference>
<evidence type="ECO:0000256" key="9">
    <source>
        <dbReference type="ARBA" id="ARBA00032230"/>
    </source>
</evidence>
<dbReference type="Pfam" id="PF02929">
    <property type="entry name" value="Bgal_small_N"/>
    <property type="match status" value="1"/>
</dbReference>
<keyword evidence="8 10" id="KW-0326">Glycosidase</keyword>
<dbReference type="PANTHER" id="PTHR46323">
    <property type="entry name" value="BETA-GALACTOSIDASE"/>
    <property type="match status" value="1"/>
</dbReference>
<keyword evidence="13" id="KW-1185">Reference proteome</keyword>
<evidence type="ECO:0000256" key="8">
    <source>
        <dbReference type="ARBA" id="ARBA00023295"/>
    </source>
</evidence>
<evidence type="ECO:0000256" key="4">
    <source>
        <dbReference type="ARBA" id="ARBA00011245"/>
    </source>
</evidence>
<dbReference type="PROSITE" id="PS00719">
    <property type="entry name" value="GLYCOSYL_HYDROL_F2_1"/>
    <property type="match status" value="1"/>
</dbReference>
<evidence type="ECO:0000256" key="1">
    <source>
        <dbReference type="ARBA" id="ARBA00001412"/>
    </source>
</evidence>
<keyword evidence="6 10" id="KW-0378">Hydrolase</keyword>
<comment type="catalytic activity">
    <reaction evidence="1 10">
        <text>Hydrolysis of terminal non-reducing beta-D-galactose residues in beta-D-galactosides.</text>
        <dbReference type="EC" id="3.2.1.23"/>
    </reaction>
</comment>
<comment type="cofactor">
    <cofactor evidence="2">
        <name>Ca(2+)</name>
        <dbReference type="ChEBI" id="CHEBI:29108"/>
    </cofactor>
</comment>
<accession>A0A9X3D019</accession>
<feature type="domain" description="Beta galactosidase small chain/" evidence="11">
    <location>
        <begin position="773"/>
        <end position="1049"/>
    </location>
</feature>
<evidence type="ECO:0000256" key="7">
    <source>
        <dbReference type="ARBA" id="ARBA00022837"/>
    </source>
</evidence>
<dbReference type="InterPro" id="IPR032312">
    <property type="entry name" value="LacZ_4"/>
</dbReference>
<evidence type="ECO:0000256" key="2">
    <source>
        <dbReference type="ARBA" id="ARBA00001913"/>
    </source>
</evidence>
<dbReference type="InterPro" id="IPR036156">
    <property type="entry name" value="Beta-gal/glucu_dom_sf"/>
</dbReference>
<dbReference type="Pfam" id="PF02837">
    <property type="entry name" value="Glyco_hydro_2_N"/>
    <property type="match status" value="1"/>
</dbReference>
<dbReference type="GO" id="GO:0009341">
    <property type="term" value="C:beta-galactosidase complex"/>
    <property type="evidence" value="ECO:0007669"/>
    <property type="project" value="InterPro"/>
</dbReference>
<dbReference type="InterPro" id="IPR023230">
    <property type="entry name" value="Glyco_hydro_2_CS"/>
</dbReference>
<dbReference type="InterPro" id="IPR006104">
    <property type="entry name" value="Glyco_hydro_2_N"/>
</dbReference>
<dbReference type="PRINTS" id="PR00132">
    <property type="entry name" value="GLHYDRLASE2"/>
</dbReference>
<dbReference type="InterPro" id="IPR050347">
    <property type="entry name" value="Bact_Beta-galactosidase"/>
</dbReference>
<dbReference type="PANTHER" id="PTHR46323:SF2">
    <property type="entry name" value="BETA-GALACTOSIDASE"/>
    <property type="match status" value="1"/>
</dbReference>
<evidence type="ECO:0000256" key="3">
    <source>
        <dbReference type="ARBA" id="ARBA00007401"/>
    </source>
</evidence>
<dbReference type="InterPro" id="IPR006102">
    <property type="entry name" value="Ig-like_GH2"/>
</dbReference>
<dbReference type="Pfam" id="PF16353">
    <property type="entry name" value="LacZ_4"/>
    <property type="match status" value="1"/>
</dbReference>
<dbReference type="SMART" id="SM01038">
    <property type="entry name" value="Bgal_small_N"/>
    <property type="match status" value="1"/>
</dbReference>
<dbReference type="FunFam" id="2.60.40.10:FF:000680">
    <property type="entry name" value="Beta-galactosidase"/>
    <property type="match status" value="1"/>
</dbReference>
<dbReference type="SUPFAM" id="SSF51445">
    <property type="entry name" value="(Trans)glycosidases"/>
    <property type="match status" value="1"/>
</dbReference>
<comment type="caution">
    <text evidence="12">The sequence shown here is derived from an EMBL/GenBank/DDBJ whole genome shotgun (WGS) entry which is preliminary data.</text>
</comment>